<dbReference type="InterPro" id="IPR036390">
    <property type="entry name" value="WH_DNA-bd_sf"/>
</dbReference>
<feature type="domain" description="HTH marR-type" evidence="4">
    <location>
        <begin position="8"/>
        <end position="148"/>
    </location>
</feature>
<dbReference type="PRINTS" id="PR00598">
    <property type="entry name" value="HTHMARR"/>
</dbReference>
<sequence length="159" mass="17294">MSTIIHGEEEERAALYALTNAIQPARRAWQQVAAAALSQSGLSVAVAMPVLFVSRLGDGVLQARLAEEIGVHPAALARALVSAEKDGLIERRAVPGDRRARGVCLTERGRDLAARMEEELALRRRIVLGDMPIGDVVTAVRVLRRLEEQVRAGFGRHDD</sequence>
<dbReference type="eggNOG" id="COG1846">
    <property type="taxonomic scope" value="Bacteria"/>
</dbReference>
<dbReference type="AlphaFoldDB" id="F1ZB71"/>
<organism evidence="5 6">
    <name type="scientific">Novosphingobium nitrogenifigens DSM 19370</name>
    <dbReference type="NCBI Taxonomy" id="983920"/>
    <lineage>
        <taxon>Bacteria</taxon>
        <taxon>Pseudomonadati</taxon>
        <taxon>Pseudomonadota</taxon>
        <taxon>Alphaproteobacteria</taxon>
        <taxon>Sphingomonadales</taxon>
        <taxon>Sphingomonadaceae</taxon>
        <taxon>Novosphingobium</taxon>
    </lineage>
</organism>
<dbReference type="SUPFAM" id="SSF46785">
    <property type="entry name" value="Winged helix' DNA-binding domain"/>
    <property type="match status" value="1"/>
</dbReference>
<dbReference type="InterPro" id="IPR039422">
    <property type="entry name" value="MarR/SlyA-like"/>
</dbReference>
<dbReference type="PANTHER" id="PTHR33164">
    <property type="entry name" value="TRANSCRIPTIONAL REGULATOR, MARR FAMILY"/>
    <property type="match status" value="1"/>
</dbReference>
<dbReference type="FunCoup" id="F1ZB71">
    <property type="interactions" value="181"/>
</dbReference>
<dbReference type="Pfam" id="PF12802">
    <property type="entry name" value="MarR_2"/>
    <property type="match status" value="1"/>
</dbReference>
<reference evidence="5 6" key="1">
    <citation type="journal article" date="2012" name="J. Bacteriol.">
        <title>Draft Genome Sequence of Novosphingobium nitrogenifigens Y88T.</title>
        <authorList>
            <person name="Strabala T.J."/>
            <person name="Macdonald L."/>
            <person name="Liu V."/>
            <person name="Smit A.M."/>
        </authorList>
    </citation>
    <scope>NUCLEOTIDE SEQUENCE [LARGE SCALE GENOMIC DNA]</scope>
    <source>
        <strain evidence="5 6">DSM 19370</strain>
    </source>
</reference>
<dbReference type="GO" id="GO:0003677">
    <property type="term" value="F:DNA binding"/>
    <property type="evidence" value="ECO:0007669"/>
    <property type="project" value="UniProtKB-KW"/>
</dbReference>
<protein>
    <submittedName>
        <fullName evidence="5">Transcriptional regulator, MarR family</fullName>
    </submittedName>
</protein>
<dbReference type="RefSeq" id="WP_008067454.1">
    <property type="nucleotide sequence ID" value="NZ_AQWK01000006.1"/>
</dbReference>
<dbReference type="Proteomes" id="UP000004728">
    <property type="component" value="Unassembled WGS sequence"/>
</dbReference>
<dbReference type="PROSITE" id="PS50995">
    <property type="entry name" value="HTH_MARR_2"/>
    <property type="match status" value="1"/>
</dbReference>
<evidence type="ECO:0000256" key="1">
    <source>
        <dbReference type="ARBA" id="ARBA00023015"/>
    </source>
</evidence>
<comment type="caution">
    <text evidence="5">The sequence shown here is derived from an EMBL/GenBank/DDBJ whole genome shotgun (WGS) entry which is preliminary data.</text>
</comment>
<dbReference type="HOGENOM" id="CLU_083287_18_2_5"/>
<evidence type="ECO:0000256" key="3">
    <source>
        <dbReference type="ARBA" id="ARBA00023163"/>
    </source>
</evidence>
<proteinExistence type="predicted"/>
<keyword evidence="3" id="KW-0804">Transcription</keyword>
<evidence type="ECO:0000256" key="2">
    <source>
        <dbReference type="ARBA" id="ARBA00023125"/>
    </source>
</evidence>
<keyword evidence="6" id="KW-1185">Reference proteome</keyword>
<dbReference type="STRING" id="983920.Y88_0114"/>
<dbReference type="Gene3D" id="1.10.10.10">
    <property type="entry name" value="Winged helix-like DNA-binding domain superfamily/Winged helix DNA-binding domain"/>
    <property type="match status" value="1"/>
</dbReference>
<keyword evidence="1" id="KW-0805">Transcription regulation</keyword>
<dbReference type="GO" id="GO:0003700">
    <property type="term" value="F:DNA-binding transcription factor activity"/>
    <property type="evidence" value="ECO:0007669"/>
    <property type="project" value="InterPro"/>
</dbReference>
<evidence type="ECO:0000259" key="4">
    <source>
        <dbReference type="PROSITE" id="PS50995"/>
    </source>
</evidence>
<gene>
    <name evidence="5" type="ORF">Y88_0114</name>
</gene>
<dbReference type="InterPro" id="IPR000835">
    <property type="entry name" value="HTH_MarR-typ"/>
</dbReference>
<dbReference type="InParanoid" id="F1ZB71"/>
<dbReference type="GO" id="GO:0006950">
    <property type="term" value="P:response to stress"/>
    <property type="evidence" value="ECO:0007669"/>
    <property type="project" value="TreeGrafter"/>
</dbReference>
<dbReference type="OrthoDB" id="582199at2"/>
<evidence type="ECO:0000313" key="6">
    <source>
        <dbReference type="Proteomes" id="UP000004728"/>
    </source>
</evidence>
<keyword evidence="2" id="KW-0238">DNA-binding</keyword>
<dbReference type="SMART" id="SM00347">
    <property type="entry name" value="HTH_MARR"/>
    <property type="match status" value="1"/>
</dbReference>
<name>F1ZB71_9SPHN</name>
<evidence type="ECO:0000313" key="5">
    <source>
        <dbReference type="EMBL" id="EGD58062.1"/>
    </source>
</evidence>
<dbReference type="PANTHER" id="PTHR33164:SF64">
    <property type="entry name" value="TRANSCRIPTIONAL REGULATOR SLYA"/>
    <property type="match status" value="1"/>
</dbReference>
<dbReference type="InterPro" id="IPR036388">
    <property type="entry name" value="WH-like_DNA-bd_sf"/>
</dbReference>
<dbReference type="EMBL" id="AEWJ01000044">
    <property type="protein sequence ID" value="EGD58062.1"/>
    <property type="molecule type" value="Genomic_DNA"/>
</dbReference>
<accession>F1ZB71</accession>